<dbReference type="STRING" id="317735.RU98_GL000151"/>
<dbReference type="GO" id="GO:0016616">
    <property type="term" value="F:oxidoreductase activity, acting on the CH-OH group of donors, NAD or NADP as acceptor"/>
    <property type="evidence" value="ECO:0007669"/>
    <property type="project" value="InterPro"/>
</dbReference>
<dbReference type="SUPFAM" id="SSF48179">
    <property type="entry name" value="6-phosphogluconate dehydrogenase C-terminal domain-like"/>
    <property type="match status" value="1"/>
</dbReference>
<dbReference type="Pfam" id="PF00984">
    <property type="entry name" value="UDPG_MGDP_dh"/>
    <property type="match status" value="1"/>
</dbReference>
<keyword evidence="5" id="KW-1185">Reference proteome</keyword>
<dbReference type="AlphaFoldDB" id="R3TR86"/>
<evidence type="ECO:0000259" key="2">
    <source>
        <dbReference type="Pfam" id="PF00984"/>
    </source>
</evidence>
<evidence type="ECO:0000313" key="4">
    <source>
        <dbReference type="EMBL" id="EOL43648.1"/>
    </source>
</evidence>
<evidence type="ECO:0000313" key="5">
    <source>
        <dbReference type="Proteomes" id="UP000013840"/>
    </source>
</evidence>
<organism evidence="4 5">
    <name type="scientific">Enterococcus caccae ATCC BAA-1240</name>
    <dbReference type="NCBI Taxonomy" id="1158612"/>
    <lineage>
        <taxon>Bacteria</taxon>
        <taxon>Bacillati</taxon>
        <taxon>Bacillota</taxon>
        <taxon>Bacilli</taxon>
        <taxon>Lactobacillales</taxon>
        <taxon>Enterococcaceae</taxon>
        <taxon>Enterococcus</taxon>
    </lineage>
</organism>
<dbReference type="InterPro" id="IPR014027">
    <property type="entry name" value="UDP-Glc/GDP-Man_DH_C"/>
</dbReference>
<dbReference type="InterPro" id="IPR013328">
    <property type="entry name" value="6PGD_dom2"/>
</dbReference>
<proteinExistence type="predicted"/>
<dbReference type="InterPro" id="IPR036220">
    <property type="entry name" value="UDP-Glc/GDP-Man_DH_C_sf"/>
</dbReference>
<evidence type="ECO:0000259" key="3">
    <source>
        <dbReference type="Pfam" id="PF03720"/>
    </source>
</evidence>
<dbReference type="GO" id="GO:0051287">
    <property type="term" value="F:NAD binding"/>
    <property type="evidence" value="ECO:0007669"/>
    <property type="project" value="InterPro"/>
</dbReference>
<feature type="domain" description="UDP-glucose/GDP-mannose dehydrogenase C-terminal" evidence="3">
    <location>
        <begin position="158"/>
        <end position="224"/>
    </location>
</feature>
<dbReference type="PATRIC" id="fig|1158612.3.peg.2945"/>
<dbReference type="Gene3D" id="1.10.1040.10">
    <property type="entry name" value="N-(1-d-carboxylethyl)-l-norvaline Dehydrogenase, domain 2"/>
    <property type="match status" value="1"/>
</dbReference>
<comment type="caution">
    <text evidence="4">The sequence shown here is derived from an EMBL/GenBank/DDBJ whole genome shotgun (WGS) entry which is preliminary data.</text>
</comment>
<name>R3TR86_9ENTE</name>
<dbReference type="eggNOG" id="COG1004">
    <property type="taxonomic scope" value="Bacteria"/>
</dbReference>
<gene>
    <name evidence="4" type="ORF">UC7_02978</name>
</gene>
<sequence length="240" mass="27573">MYDVLNPERIVIGEKTKIGKEIAELFKKNTLKKNIPVLYTNTKEAESIKLFSNSYLALRVAFFNEIDNYFIIENLSTQEIIDGVCLDSRIGSHYNNPSFGYGGYCLPKDTKQLEHIFIDKPSSIIGSITKSNDIRTSFITKKIVELKPKIVGIYLLDSKKNADNFKSSSILEIIKKLQQNDIQMIIYDPNISFEIFKGVKVIKDFSDFCIQSEVIVTNRMGKELEVVRDKVFTRDIYQNN</sequence>
<dbReference type="Pfam" id="PF03720">
    <property type="entry name" value="UDPG_MGDP_dh_C"/>
    <property type="match status" value="1"/>
</dbReference>
<feature type="domain" description="UDP-glucose/GDP-mannose dehydrogenase dimerisation" evidence="2">
    <location>
        <begin position="43"/>
        <end position="133"/>
    </location>
</feature>
<dbReference type="InterPro" id="IPR014026">
    <property type="entry name" value="UDP-Glc/GDP-Man_DH_dimer"/>
</dbReference>
<dbReference type="Gene3D" id="3.40.50.720">
    <property type="entry name" value="NAD(P)-binding Rossmann-like Domain"/>
    <property type="match status" value="2"/>
</dbReference>
<reference evidence="4 5" key="1">
    <citation type="submission" date="2013-02" db="EMBL/GenBank/DDBJ databases">
        <title>The Genome Sequence of Enterococcus caccae BAA-1240.</title>
        <authorList>
            <consortium name="The Broad Institute Genome Sequencing Platform"/>
            <consortium name="The Broad Institute Genome Sequencing Center for Infectious Disease"/>
            <person name="Earl A.M."/>
            <person name="Gilmore M.S."/>
            <person name="Lebreton F."/>
            <person name="Walker B."/>
            <person name="Young S.K."/>
            <person name="Zeng Q."/>
            <person name="Gargeya S."/>
            <person name="Fitzgerald M."/>
            <person name="Haas B."/>
            <person name="Abouelleil A."/>
            <person name="Alvarado L."/>
            <person name="Arachchi H.M."/>
            <person name="Berlin A.M."/>
            <person name="Chapman S.B."/>
            <person name="Dewar J."/>
            <person name="Goldberg J."/>
            <person name="Griggs A."/>
            <person name="Gujja S."/>
            <person name="Hansen M."/>
            <person name="Howarth C."/>
            <person name="Imamovic A."/>
            <person name="Larimer J."/>
            <person name="McCowan C."/>
            <person name="Murphy C."/>
            <person name="Neiman D."/>
            <person name="Pearson M."/>
            <person name="Priest M."/>
            <person name="Roberts A."/>
            <person name="Saif S."/>
            <person name="Shea T."/>
            <person name="Sisk P."/>
            <person name="Sykes S."/>
            <person name="Wortman J."/>
            <person name="Nusbaum C."/>
            <person name="Birren B."/>
        </authorList>
    </citation>
    <scope>NUCLEOTIDE SEQUENCE [LARGE SCALE GENOMIC DNA]</scope>
    <source>
        <strain evidence="4 5">ATCC BAA-1240</strain>
    </source>
</reference>
<protein>
    <recommendedName>
        <fullName evidence="1">UDP-glucose 6-dehydrogenase</fullName>
    </recommendedName>
</protein>
<dbReference type="Proteomes" id="UP000013840">
    <property type="component" value="Unassembled WGS sequence"/>
</dbReference>
<dbReference type="PANTHER" id="PTHR43750:SF2">
    <property type="entry name" value="UDP-GLUCOSE 6-DEHYDROGENASE"/>
    <property type="match status" value="1"/>
</dbReference>
<dbReference type="PANTHER" id="PTHR43750">
    <property type="entry name" value="UDP-GLUCOSE 6-DEHYDROGENASE TUAD"/>
    <property type="match status" value="1"/>
</dbReference>
<accession>R3TR86</accession>
<evidence type="ECO:0000256" key="1">
    <source>
        <dbReference type="ARBA" id="ARBA00015132"/>
    </source>
</evidence>
<dbReference type="InterPro" id="IPR008927">
    <property type="entry name" value="6-PGluconate_DH-like_C_sf"/>
</dbReference>
<dbReference type="SUPFAM" id="SSF52413">
    <property type="entry name" value="UDP-glucose/GDP-mannose dehydrogenase C-terminal domain"/>
    <property type="match status" value="1"/>
</dbReference>
<dbReference type="EMBL" id="AJAU01000022">
    <property type="protein sequence ID" value="EOL43648.1"/>
    <property type="molecule type" value="Genomic_DNA"/>
</dbReference>